<comment type="similarity">
    <text evidence="1">Belongs to the PPR family. P subfamily.</text>
</comment>
<sequence length="773" mass="86638">MFESMLKEQPAENPVTGLHAEPSIELYNNLAKLEEMVKREDTPECYRFLETNILPHLHGSMSVPRIVKERACRFLSAVSKKRAEDFSYNGLPTVTQITRAFIALGGLDPVRWAPLIVSLTEHICGMSTNPDDYSAIEKFENALAKRELLMQDLVTAWKAFTHAGLPGVIYAKLDPDLDEFRLPRLDLQVADLARDRSTNIDVAIGSLFPQWKRHQKHEIVLGAIGAYVLLSTSPHSNMALRRDASTFVAAVGKTLERTPVKRGQLREMFASYPRLGQYVLERWNTVSGLRDIVSVPSGKASTFLRLDLNQESTPRDGQAIHKALSHALRGQDLAAIELAWADFWGDSEQPDEKKAEFLQHNSELFDYFVMAYTAMHQPARALQVLNSMPRLSLKPTLKTWTSMIEGFKRSKNASGAEAVWRRLTSSGVKLDTAIWTARISCLIHCGRSGQAVQALAEMADLWNEAVAKDDTSNAVKPSIEPVNAAIAGLFRINGANAARKVLGWAVKQGIDPDIITYNTLLRPMVREGLLEEIDHVLLLMKNQGVLADATTFTIVLEGALQQIAPGDTEKQIETVNRVLEQMEQAGLEAKMVNYAKIMHVLLREGDDAHASVKAVLAHMWSKNLKLSSPIYTILVEHYFSRDPPDLAAVKDLIESRNLFDDPSIDRVFWERVIKGFAMAGDTDTALEIFEGKDNIRTGITLPTLEVLLRALVYRQHWEQGRKLVNMVWEHKEHFPAESAGGQPQRFWRHGFWGFAADTGLFDPDTRRHQAASV</sequence>
<gene>
    <name evidence="3" type="ORF">NKR23_g10162</name>
</gene>
<dbReference type="EMBL" id="JANBVO010000043">
    <property type="protein sequence ID" value="KAJ9134473.1"/>
    <property type="molecule type" value="Genomic_DNA"/>
</dbReference>
<accession>A0AA38VC05</accession>
<organism evidence="3 4">
    <name type="scientific">Pleurostoma richardsiae</name>
    <dbReference type="NCBI Taxonomy" id="41990"/>
    <lineage>
        <taxon>Eukaryota</taxon>
        <taxon>Fungi</taxon>
        <taxon>Dikarya</taxon>
        <taxon>Ascomycota</taxon>
        <taxon>Pezizomycotina</taxon>
        <taxon>Sordariomycetes</taxon>
        <taxon>Sordariomycetidae</taxon>
        <taxon>Calosphaeriales</taxon>
        <taxon>Pleurostomataceae</taxon>
        <taxon>Pleurostoma</taxon>
    </lineage>
</organism>
<dbReference type="Pfam" id="PF13041">
    <property type="entry name" value="PPR_2"/>
    <property type="match status" value="1"/>
</dbReference>
<feature type="repeat" description="PPR" evidence="2">
    <location>
        <begin position="396"/>
        <end position="430"/>
    </location>
</feature>
<dbReference type="PANTHER" id="PTHR46128:SF356">
    <property type="entry name" value="PENTACOTRIPEPTIDE-REPEAT REGION OF PRORP DOMAIN-CONTAINING PROTEIN"/>
    <property type="match status" value="1"/>
</dbReference>
<dbReference type="AlphaFoldDB" id="A0AA38VC05"/>
<dbReference type="PANTHER" id="PTHR46128">
    <property type="entry name" value="MITOCHONDRIAL GROUP I INTRON SPLICING FACTOR CCM1"/>
    <property type="match status" value="1"/>
</dbReference>
<dbReference type="Gene3D" id="1.25.40.10">
    <property type="entry name" value="Tetratricopeptide repeat domain"/>
    <property type="match status" value="2"/>
</dbReference>
<evidence type="ECO:0000313" key="4">
    <source>
        <dbReference type="Proteomes" id="UP001174694"/>
    </source>
</evidence>
<dbReference type="Proteomes" id="UP001174694">
    <property type="component" value="Unassembled WGS sequence"/>
</dbReference>
<evidence type="ECO:0000313" key="3">
    <source>
        <dbReference type="EMBL" id="KAJ9134473.1"/>
    </source>
</evidence>
<protein>
    <submittedName>
        <fullName evidence="3">Glutathione S-transferase-like protein</fullName>
    </submittedName>
</protein>
<dbReference type="InterPro" id="IPR050872">
    <property type="entry name" value="PPR_P_subfamily"/>
</dbReference>
<name>A0AA38VC05_9PEZI</name>
<dbReference type="PROSITE" id="PS51375">
    <property type="entry name" value="PPR"/>
    <property type="match status" value="2"/>
</dbReference>
<comment type="caution">
    <text evidence="3">The sequence shown here is derived from an EMBL/GenBank/DDBJ whole genome shotgun (WGS) entry which is preliminary data.</text>
</comment>
<dbReference type="InterPro" id="IPR011990">
    <property type="entry name" value="TPR-like_helical_dom_sf"/>
</dbReference>
<reference evidence="3" key="1">
    <citation type="submission" date="2022-07" db="EMBL/GenBank/DDBJ databases">
        <title>Fungi with potential for degradation of polypropylene.</title>
        <authorList>
            <person name="Gostincar C."/>
        </authorList>
    </citation>
    <scope>NUCLEOTIDE SEQUENCE</scope>
    <source>
        <strain evidence="3">EXF-13308</strain>
    </source>
</reference>
<evidence type="ECO:0000256" key="1">
    <source>
        <dbReference type="ARBA" id="ARBA00007626"/>
    </source>
</evidence>
<feature type="repeat" description="PPR" evidence="2">
    <location>
        <begin position="513"/>
        <end position="547"/>
    </location>
</feature>
<evidence type="ECO:0000256" key="2">
    <source>
        <dbReference type="PROSITE-ProRule" id="PRU00708"/>
    </source>
</evidence>
<dbReference type="Pfam" id="PF01535">
    <property type="entry name" value="PPR"/>
    <property type="match status" value="1"/>
</dbReference>
<keyword evidence="4" id="KW-1185">Reference proteome</keyword>
<proteinExistence type="inferred from homology"/>
<dbReference type="InterPro" id="IPR002885">
    <property type="entry name" value="PPR_rpt"/>
</dbReference>
<dbReference type="NCBIfam" id="TIGR00756">
    <property type="entry name" value="PPR"/>
    <property type="match status" value="1"/>
</dbReference>